<accession>A0A381XYC6</accession>
<dbReference type="SUPFAM" id="SSF69786">
    <property type="entry name" value="YggU-like"/>
    <property type="match status" value="1"/>
</dbReference>
<dbReference type="InterPro" id="IPR036591">
    <property type="entry name" value="YggU-like_sf"/>
</dbReference>
<evidence type="ECO:0000256" key="1">
    <source>
        <dbReference type="ARBA" id="ARBA00010364"/>
    </source>
</evidence>
<evidence type="ECO:0000313" key="2">
    <source>
        <dbReference type="EMBL" id="SVA69816.1"/>
    </source>
</evidence>
<dbReference type="AlphaFoldDB" id="A0A381XYC6"/>
<sequence>MPPDWLREADGGCIVDIYVQASANRIEIIGIEPWRERLKISVTARPRGGEANREVLQALAEWTGARVSELSIVSGHSSRLKSVRIEGIGTNRINALLEG</sequence>
<dbReference type="HAMAP" id="MF_00634">
    <property type="entry name" value="UPF0235"/>
    <property type="match status" value="1"/>
</dbReference>
<gene>
    <name evidence="2" type="ORF">METZ01_LOCUS122670</name>
</gene>
<dbReference type="Pfam" id="PF02594">
    <property type="entry name" value="DUF167"/>
    <property type="match status" value="1"/>
</dbReference>
<dbReference type="InterPro" id="IPR003746">
    <property type="entry name" value="DUF167"/>
</dbReference>
<dbReference type="SMART" id="SM01152">
    <property type="entry name" value="DUF167"/>
    <property type="match status" value="1"/>
</dbReference>
<reference evidence="2" key="1">
    <citation type="submission" date="2018-05" db="EMBL/GenBank/DDBJ databases">
        <authorList>
            <person name="Lanie J.A."/>
            <person name="Ng W.-L."/>
            <person name="Kazmierczak K.M."/>
            <person name="Andrzejewski T.M."/>
            <person name="Davidsen T.M."/>
            <person name="Wayne K.J."/>
            <person name="Tettelin H."/>
            <person name="Glass J.I."/>
            <person name="Rusch D."/>
            <person name="Podicherti R."/>
            <person name="Tsui H.-C.T."/>
            <person name="Winkler M.E."/>
        </authorList>
    </citation>
    <scope>NUCLEOTIDE SEQUENCE</scope>
</reference>
<protein>
    <submittedName>
        <fullName evidence="2">Uncharacterized protein</fullName>
    </submittedName>
</protein>
<dbReference type="GO" id="GO:0005737">
    <property type="term" value="C:cytoplasm"/>
    <property type="evidence" value="ECO:0007669"/>
    <property type="project" value="TreeGrafter"/>
</dbReference>
<dbReference type="PANTHER" id="PTHR13420:SF7">
    <property type="entry name" value="UPF0235 PROTEIN C15ORF40"/>
    <property type="match status" value="1"/>
</dbReference>
<name>A0A381XYC6_9ZZZZ</name>
<dbReference type="Gene3D" id="3.30.1200.10">
    <property type="entry name" value="YggU-like"/>
    <property type="match status" value="1"/>
</dbReference>
<dbReference type="EMBL" id="UINC01016843">
    <property type="protein sequence ID" value="SVA69816.1"/>
    <property type="molecule type" value="Genomic_DNA"/>
</dbReference>
<comment type="similarity">
    <text evidence="1">Belongs to the UPF0235 family.</text>
</comment>
<dbReference type="NCBIfam" id="TIGR00251">
    <property type="entry name" value="DUF167 family protein"/>
    <property type="match status" value="1"/>
</dbReference>
<proteinExistence type="inferred from homology"/>
<dbReference type="PANTHER" id="PTHR13420">
    <property type="entry name" value="UPF0235 PROTEIN C15ORF40"/>
    <property type="match status" value="1"/>
</dbReference>
<organism evidence="2">
    <name type="scientific">marine metagenome</name>
    <dbReference type="NCBI Taxonomy" id="408172"/>
    <lineage>
        <taxon>unclassified sequences</taxon>
        <taxon>metagenomes</taxon>
        <taxon>ecological metagenomes</taxon>
    </lineage>
</organism>